<dbReference type="PROSITE" id="PS50206">
    <property type="entry name" value="RHODANESE_3"/>
    <property type="match status" value="1"/>
</dbReference>
<dbReference type="SUPFAM" id="SSF64307">
    <property type="entry name" value="SirA-like"/>
    <property type="match status" value="1"/>
</dbReference>
<name>A0A1Q2D795_9ENTE</name>
<dbReference type="OrthoDB" id="9802028at2"/>
<dbReference type="Pfam" id="PF13686">
    <property type="entry name" value="DrsE_2"/>
    <property type="match status" value="1"/>
</dbReference>
<dbReference type="PANTHER" id="PTHR34655">
    <property type="entry name" value="CONSERVED WITHIN P. AEROPHILUM"/>
    <property type="match status" value="1"/>
</dbReference>
<dbReference type="Pfam" id="PF01206">
    <property type="entry name" value="TusA"/>
    <property type="match status" value="1"/>
</dbReference>
<dbReference type="SUPFAM" id="SSF52821">
    <property type="entry name" value="Rhodanese/Cell cycle control phosphatase"/>
    <property type="match status" value="1"/>
</dbReference>
<dbReference type="Gene3D" id="3.30.110.40">
    <property type="entry name" value="TusA-like domain"/>
    <property type="match status" value="1"/>
</dbReference>
<dbReference type="STRING" id="633807.BW732_08430"/>
<accession>A0A1Q2D795</accession>
<dbReference type="Gene3D" id="3.40.1260.10">
    <property type="entry name" value="DsrEFH-like"/>
    <property type="match status" value="1"/>
</dbReference>
<dbReference type="Pfam" id="PF00581">
    <property type="entry name" value="Rhodanese"/>
    <property type="match status" value="1"/>
</dbReference>
<dbReference type="InterPro" id="IPR036873">
    <property type="entry name" value="Rhodanese-like_dom_sf"/>
</dbReference>
<dbReference type="AlphaFoldDB" id="A0A1Q2D795"/>
<dbReference type="InterPro" id="IPR027396">
    <property type="entry name" value="DsrEFH-like"/>
</dbReference>
<keyword evidence="2" id="KW-1185">Reference proteome</keyword>
<sequence>MTNENTTFTYEEIPELIQKNAYLLDIRNQCERDIGYINPSFNIPLDELEERLSELPKNQTIYLYCQSGPRGERALELLTKHQIIAKNLIGGYSAYSQQPLNIPTVDVQGLQCPAPILQVKNTLDSMKDKEQVTFIASDPGFINDVTAWCQHTGNVMINSSILEKHVEITLCKRTTTESCPLNDLPANTQLKVTPDGATMVVFSGDFDRALASMIIASGAATMGKKVTVLFTFWGLSVLKKQKIKKNGLAKMFDIMLPNHTNRLPISKMNMGGLGSKMIQTVMKKKNVTSLSDMIHQAHDLGVEFIACSMSMDIMGIEASELYDFVQIGGVAMYLGEAEKANLNLFI</sequence>
<dbReference type="SMART" id="SM00450">
    <property type="entry name" value="RHOD"/>
    <property type="match status" value="1"/>
</dbReference>
<reference evidence="1 2" key="1">
    <citation type="journal article" date="2010" name="Int. J. Syst. Evol. Microbiol.">
        <title>Vagococcus penaei sp. nov., isolated from spoilage microbiota of cooked shrimp (Penaeus vannamei).</title>
        <authorList>
            <person name="Jaffres E."/>
            <person name="Prevost H."/>
            <person name="Rossero A."/>
            <person name="Joffraud J.J."/>
            <person name="Dousset X."/>
        </authorList>
    </citation>
    <scope>NUCLEOTIDE SEQUENCE [LARGE SCALE GENOMIC DNA]</scope>
    <source>
        <strain evidence="1 2">CD276</strain>
    </source>
</reference>
<dbReference type="InterPro" id="IPR001455">
    <property type="entry name" value="TusA-like"/>
</dbReference>
<proteinExistence type="predicted"/>
<evidence type="ECO:0000313" key="1">
    <source>
        <dbReference type="EMBL" id="AQP54244.1"/>
    </source>
</evidence>
<evidence type="ECO:0000313" key="2">
    <source>
        <dbReference type="Proteomes" id="UP000188246"/>
    </source>
</evidence>
<dbReference type="InterPro" id="IPR001763">
    <property type="entry name" value="Rhodanese-like_dom"/>
</dbReference>
<dbReference type="Gene3D" id="3.40.250.10">
    <property type="entry name" value="Rhodanese-like domain"/>
    <property type="match status" value="1"/>
</dbReference>
<dbReference type="InterPro" id="IPR036868">
    <property type="entry name" value="TusA-like_sf"/>
</dbReference>
<dbReference type="Proteomes" id="UP000188246">
    <property type="component" value="Chromosome"/>
</dbReference>
<dbReference type="PANTHER" id="PTHR34655:SF2">
    <property type="entry name" value="PEROXIREDOXIN FAMILY PROTEIN"/>
    <property type="match status" value="1"/>
</dbReference>
<organism evidence="1 2">
    <name type="scientific">Vagococcus penaei</name>
    <dbReference type="NCBI Taxonomy" id="633807"/>
    <lineage>
        <taxon>Bacteria</taxon>
        <taxon>Bacillati</taxon>
        <taxon>Bacillota</taxon>
        <taxon>Bacilli</taxon>
        <taxon>Lactobacillales</taxon>
        <taxon>Enterococcaceae</taxon>
        <taxon>Vagococcus</taxon>
    </lineage>
</organism>
<dbReference type="EMBL" id="CP019609">
    <property type="protein sequence ID" value="AQP54244.1"/>
    <property type="molecule type" value="Genomic_DNA"/>
</dbReference>
<gene>
    <name evidence="1" type="ORF">BW732_08430</name>
</gene>
<dbReference type="KEGG" id="vpi:BW732_08430"/>
<dbReference type="RefSeq" id="WP_077276322.1">
    <property type="nucleotide sequence ID" value="NZ_CP019609.1"/>
</dbReference>
<dbReference type="InterPro" id="IPR032836">
    <property type="entry name" value="DsrE2-like"/>
</dbReference>
<dbReference type="SUPFAM" id="SSF75169">
    <property type="entry name" value="DsrEFH-like"/>
    <property type="match status" value="1"/>
</dbReference>
<protein>
    <submittedName>
        <fullName evidence="1">Uncharacterized protein</fullName>
    </submittedName>
</protein>